<protein>
    <submittedName>
        <fullName evidence="13">Beta3-adrenergic receptor</fullName>
    </submittedName>
</protein>
<feature type="compositionally biased region" description="Polar residues" evidence="10">
    <location>
        <begin position="338"/>
        <end position="357"/>
    </location>
</feature>
<accession>A0A9X0CJC7</accession>
<evidence type="ECO:0000256" key="9">
    <source>
        <dbReference type="RuleBase" id="RU000688"/>
    </source>
</evidence>
<keyword evidence="4 11" id="KW-1133">Transmembrane helix</keyword>
<comment type="caution">
    <text evidence="13">The sequence shown here is derived from an EMBL/GenBank/DDBJ whole genome shotgun (WGS) entry which is preliminary data.</text>
</comment>
<dbReference type="PRINTS" id="PR00237">
    <property type="entry name" value="GPCRRHODOPSN"/>
</dbReference>
<evidence type="ECO:0000256" key="7">
    <source>
        <dbReference type="ARBA" id="ARBA00023170"/>
    </source>
</evidence>
<feature type="transmembrane region" description="Helical" evidence="11">
    <location>
        <begin position="95"/>
        <end position="115"/>
    </location>
</feature>
<dbReference type="Pfam" id="PF00001">
    <property type="entry name" value="7tm_1"/>
    <property type="match status" value="2"/>
</dbReference>
<proteinExistence type="inferred from homology"/>
<dbReference type="PROSITE" id="PS00237">
    <property type="entry name" value="G_PROTEIN_RECEP_F1_1"/>
    <property type="match status" value="1"/>
</dbReference>
<dbReference type="GO" id="GO:0030425">
    <property type="term" value="C:dendrite"/>
    <property type="evidence" value="ECO:0007669"/>
    <property type="project" value="TreeGrafter"/>
</dbReference>
<evidence type="ECO:0000256" key="5">
    <source>
        <dbReference type="ARBA" id="ARBA00023040"/>
    </source>
</evidence>
<dbReference type="PANTHER" id="PTHR24247">
    <property type="entry name" value="5-HYDROXYTRYPTAMINE RECEPTOR"/>
    <property type="match status" value="1"/>
</dbReference>
<keyword evidence="8 9" id="KW-0807">Transducer</keyword>
<dbReference type="GO" id="GO:0004993">
    <property type="term" value="F:G protein-coupled serotonin receptor activity"/>
    <property type="evidence" value="ECO:0007669"/>
    <property type="project" value="TreeGrafter"/>
</dbReference>
<dbReference type="InterPro" id="IPR017452">
    <property type="entry name" value="GPCR_Rhodpsn_7TM"/>
</dbReference>
<dbReference type="GO" id="GO:0007187">
    <property type="term" value="P:G protein-coupled receptor signaling pathway, coupled to cyclic nucleotide second messenger"/>
    <property type="evidence" value="ECO:0007669"/>
    <property type="project" value="TreeGrafter"/>
</dbReference>
<feature type="transmembrane region" description="Helical" evidence="11">
    <location>
        <begin position="136"/>
        <end position="155"/>
    </location>
</feature>
<feature type="region of interest" description="Disordered" evidence="10">
    <location>
        <begin position="331"/>
        <end position="357"/>
    </location>
</feature>
<dbReference type="GO" id="GO:0045202">
    <property type="term" value="C:synapse"/>
    <property type="evidence" value="ECO:0007669"/>
    <property type="project" value="GOC"/>
</dbReference>
<dbReference type="CDD" id="cd14967">
    <property type="entry name" value="7tmA_amine_R-like"/>
    <property type="match status" value="1"/>
</dbReference>
<dbReference type="Gene3D" id="1.20.1070.10">
    <property type="entry name" value="Rhodopsin 7-helix transmembrane proteins"/>
    <property type="match status" value="1"/>
</dbReference>
<evidence type="ECO:0000259" key="12">
    <source>
        <dbReference type="PROSITE" id="PS50262"/>
    </source>
</evidence>
<dbReference type="Proteomes" id="UP001163046">
    <property type="component" value="Unassembled WGS sequence"/>
</dbReference>
<dbReference type="GO" id="GO:0005886">
    <property type="term" value="C:plasma membrane"/>
    <property type="evidence" value="ECO:0007669"/>
    <property type="project" value="UniProtKB-SubCell"/>
</dbReference>
<evidence type="ECO:0000256" key="3">
    <source>
        <dbReference type="ARBA" id="ARBA00022692"/>
    </source>
</evidence>
<evidence type="ECO:0000256" key="6">
    <source>
        <dbReference type="ARBA" id="ARBA00023136"/>
    </source>
</evidence>
<comment type="similarity">
    <text evidence="9">Belongs to the G-protein coupled receptor 1 family.</text>
</comment>
<keyword evidence="3 9" id="KW-0812">Transmembrane</keyword>
<feature type="transmembrane region" description="Helical" evidence="11">
    <location>
        <begin position="22"/>
        <end position="43"/>
    </location>
</feature>
<dbReference type="SMART" id="SM01381">
    <property type="entry name" value="7TM_GPCR_Srsx"/>
    <property type="match status" value="1"/>
</dbReference>
<evidence type="ECO:0000256" key="2">
    <source>
        <dbReference type="ARBA" id="ARBA00022475"/>
    </source>
</evidence>
<keyword evidence="7 9" id="KW-0675">Receptor</keyword>
<dbReference type="OrthoDB" id="9445642at2759"/>
<feature type="transmembrane region" description="Helical" evidence="11">
    <location>
        <begin position="206"/>
        <end position="230"/>
    </location>
</feature>
<keyword evidence="5 9" id="KW-0297">G-protein coupled receptor</keyword>
<feature type="domain" description="G-protein coupled receptors family 1 profile" evidence="12">
    <location>
        <begin position="35"/>
        <end position="263"/>
    </location>
</feature>
<evidence type="ECO:0000256" key="1">
    <source>
        <dbReference type="ARBA" id="ARBA00004651"/>
    </source>
</evidence>
<keyword evidence="2" id="KW-1003">Cell membrane</keyword>
<feature type="transmembrane region" description="Helical" evidence="11">
    <location>
        <begin position="161"/>
        <end position="186"/>
    </location>
</feature>
<keyword evidence="6 11" id="KW-0472">Membrane</keyword>
<evidence type="ECO:0000256" key="11">
    <source>
        <dbReference type="SAM" id="Phobius"/>
    </source>
</evidence>
<dbReference type="GO" id="GO:0030594">
    <property type="term" value="F:neurotransmitter receptor activity"/>
    <property type="evidence" value="ECO:0007669"/>
    <property type="project" value="TreeGrafter"/>
</dbReference>
<organism evidence="13 14">
    <name type="scientific">Desmophyllum pertusum</name>
    <dbReference type="NCBI Taxonomy" id="174260"/>
    <lineage>
        <taxon>Eukaryota</taxon>
        <taxon>Metazoa</taxon>
        <taxon>Cnidaria</taxon>
        <taxon>Anthozoa</taxon>
        <taxon>Hexacorallia</taxon>
        <taxon>Scleractinia</taxon>
        <taxon>Caryophylliina</taxon>
        <taxon>Caryophylliidae</taxon>
        <taxon>Desmophyllum</taxon>
    </lineage>
</organism>
<evidence type="ECO:0000313" key="14">
    <source>
        <dbReference type="Proteomes" id="UP001163046"/>
    </source>
</evidence>
<dbReference type="PROSITE" id="PS50262">
    <property type="entry name" value="G_PROTEIN_RECEP_F1_2"/>
    <property type="match status" value="1"/>
</dbReference>
<comment type="subcellular location">
    <subcellularLocation>
        <location evidence="1">Cell membrane</location>
        <topology evidence="1">Multi-pass membrane protein</topology>
    </subcellularLocation>
</comment>
<keyword evidence="14" id="KW-1185">Reference proteome</keyword>
<dbReference type="EMBL" id="MU827322">
    <property type="protein sequence ID" value="KAJ7356303.1"/>
    <property type="molecule type" value="Genomic_DNA"/>
</dbReference>
<gene>
    <name evidence="13" type="primary">ADRB3_2</name>
    <name evidence="13" type="ORF">OS493_025412</name>
</gene>
<dbReference type="AlphaFoldDB" id="A0A9X0CJC7"/>
<evidence type="ECO:0000256" key="8">
    <source>
        <dbReference type="ARBA" id="ARBA00023224"/>
    </source>
</evidence>
<dbReference type="InterPro" id="IPR000276">
    <property type="entry name" value="GPCR_Rhodpsn"/>
</dbReference>
<sequence length="357" mass="40714">MNLTNSTACVDPPLDATLWASLIFYFAIAVFAIFGNGLVCAAFATNKRLRILTNYYVVSLAVSDILVGSINIPLWMYIKKDWCRVLENPNLYESYVIFDILCGTASIWNMTAISIDRFAAVVKPTVYKHRMKSTKVAGWTILCVWTFATFVAVLRPQHKKFNYAMFVVTLSFFLPLLIILFAYGNIYRVVSYRAKWTGSVLIEIKLARTLSIVIGAFILCWGPFFILNIVTKYCSSKTCSYDVAITVIKWLQYASACINPIIYTIRNREFRFTFHQLVFRCGYRNGKYVFNPHVKHTTWCGCCQLGGPLDADFGESRSRYPTYTEEVSVRNSYRRPRSTPSNTETTPLGFNNLSSSK</sequence>
<dbReference type="GO" id="GO:0007268">
    <property type="term" value="P:chemical synaptic transmission"/>
    <property type="evidence" value="ECO:0007669"/>
    <property type="project" value="TreeGrafter"/>
</dbReference>
<reference evidence="13" key="1">
    <citation type="submission" date="2023-01" db="EMBL/GenBank/DDBJ databases">
        <title>Genome assembly of the deep-sea coral Lophelia pertusa.</title>
        <authorList>
            <person name="Herrera S."/>
            <person name="Cordes E."/>
        </authorList>
    </citation>
    <scope>NUCLEOTIDE SEQUENCE</scope>
    <source>
        <strain evidence="13">USNM1676648</strain>
        <tissue evidence="13">Polyp</tissue>
    </source>
</reference>
<evidence type="ECO:0000256" key="10">
    <source>
        <dbReference type="SAM" id="MobiDB-lite"/>
    </source>
</evidence>
<feature type="transmembrane region" description="Helical" evidence="11">
    <location>
        <begin position="55"/>
        <end position="75"/>
    </location>
</feature>
<dbReference type="PANTHER" id="PTHR24247:SF202">
    <property type="entry name" value="5-HYDROXYTRYPTAMINE RECEPTOR 1"/>
    <property type="match status" value="1"/>
</dbReference>
<dbReference type="SUPFAM" id="SSF81321">
    <property type="entry name" value="Family A G protein-coupled receptor-like"/>
    <property type="match status" value="1"/>
</dbReference>
<evidence type="ECO:0000256" key="4">
    <source>
        <dbReference type="ARBA" id="ARBA00022989"/>
    </source>
</evidence>
<evidence type="ECO:0000313" key="13">
    <source>
        <dbReference type="EMBL" id="KAJ7356303.1"/>
    </source>
</evidence>
<name>A0A9X0CJC7_9CNID</name>